<evidence type="ECO:0000313" key="1">
    <source>
        <dbReference type="EMBL" id="PHV69261.1"/>
    </source>
</evidence>
<accession>A0AC61D991</accession>
<proteinExistence type="predicted"/>
<comment type="caution">
    <text evidence="1">The sequence shown here is derived from an EMBL/GenBank/DDBJ whole genome shotgun (WGS) entry which is preliminary data.</text>
</comment>
<reference evidence="1" key="1">
    <citation type="submission" date="2017-10" db="EMBL/GenBank/DDBJ databases">
        <title>Genome sequence of cellulolytic Lachnospiraceae bacterium XHS1971 isolated from hotspring sediment.</title>
        <authorList>
            <person name="Vasudevan G."/>
            <person name="Joshi A.J."/>
            <person name="Hivarkar S."/>
            <person name="Lanjekar V.B."/>
            <person name="Dhakephalkar P.K."/>
            <person name="Dagar S."/>
        </authorList>
    </citation>
    <scope>NUCLEOTIDE SEQUENCE</scope>
    <source>
        <strain evidence="1">XHS1971</strain>
    </source>
</reference>
<name>A0AC61D991_9FIRM</name>
<evidence type="ECO:0000313" key="2">
    <source>
        <dbReference type="Proteomes" id="UP000224460"/>
    </source>
</evidence>
<gene>
    <name evidence="1" type="ORF">CS063_16765</name>
</gene>
<sequence length="587" mass="67164">MYQKIFHTLKGKIIACFFILIVICVSLSGIISYQYMAWQLRENSLDYSETLVTKINDSINYVIEDLDTLSKVIIINPHTMLLLGQETSTLDSNSSYLLAKDYIDSLTSFNPNILGLFITDLKEQHYSFGFNSNFLPRYDIQNESWFKAFWESDSMTYLVSPYETNSYMPSEMLSFVRKIKSLDQKEPIGLIKIDIKANFFKEIGTINALHNHNMVVLDRTNVPIYYSNPSKYKTNHTAFLKATSNLQGYFHLKENQESEIITYKKSPYSGLTVVLTISEKDLLSGLPHLSQRMFNSVLVCIFIGVLLALFISKSLSQAVARLAKGMQSVEKGAFDTIVVPTTHDEIGYLTTCFNQMTSRINELLHLNNEITNKNIKAELKVLQSQMNPHFLYNTLESIRMKAIANKPEDVSYLIEELGELLQFTLRHTSDFVSLETELFYLEKYINLHNIRLRHKIAYHFPKGPLLKELKIPKFILQPLIENAIIHGLEPIEERFISITVMQDGDKIIITLYNNGVPMKSKQVAALNALFEKNASTDTQHIGLSNVNNRLKLLYGMDYGLFIPYDATGTTIQLLLNIHLPPQLYSTS</sequence>
<dbReference type="Proteomes" id="UP000224460">
    <property type="component" value="Unassembled WGS sequence"/>
</dbReference>
<keyword evidence="2" id="KW-1185">Reference proteome</keyword>
<organism evidence="1 2">
    <name type="scientific">Sporanaerobium hydrogeniformans</name>
    <dbReference type="NCBI Taxonomy" id="3072179"/>
    <lineage>
        <taxon>Bacteria</taxon>
        <taxon>Bacillati</taxon>
        <taxon>Bacillota</taxon>
        <taxon>Clostridia</taxon>
        <taxon>Lachnospirales</taxon>
        <taxon>Lachnospiraceae</taxon>
        <taxon>Sporanaerobium</taxon>
    </lineage>
</organism>
<protein>
    <submittedName>
        <fullName evidence="1">Uncharacterized protein</fullName>
    </submittedName>
</protein>
<dbReference type="EMBL" id="PEDL01000038">
    <property type="protein sequence ID" value="PHV69261.1"/>
    <property type="molecule type" value="Genomic_DNA"/>
</dbReference>